<evidence type="ECO:0000256" key="6">
    <source>
        <dbReference type="ARBA" id="ARBA00049157"/>
    </source>
</evidence>
<comment type="similarity">
    <text evidence="7">Belongs to the OMP decarboxylase family. Type 1 subfamily.</text>
</comment>
<keyword evidence="13" id="KW-1185">Reference proteome</keyword>
<feature type="binding site" evidence="7 9">
    <location>
        <position position="204"/>
    </location>
    <ligand>
        <name>substrate</name>
    </ligand>
</feature>
<evidence type="ECO:0000256" key="8">
    <source>
        <dbReference type="PIRSR" id="PIRSR614732-1"/>
    </source>
</evidence>
<dbReference type="Proteomes" id="UP000294581">
    <property type="component" value="Unassembled WGS sequence"/>
</dbReference>
<keyword evidence="3 7" id="KW-0210">Decarboxylase</keyword>
<accession>A0A4R8LMN9</accession>
<evidence type="ECO:0000256" key="10">
    <source>
        <dbReference type="RuleBase" id="RU000512"/>
    </source>
</evidence>
<dbReference type="NCBIfam" id="TIGR01740">
    <property type="entry name" value="pyrF"/>
    <property type="match status" value="1"/>
</dbReference>
<comment type="caution">
    <text evidence="12">The sequence shown here is derived from an EMBL/GenBank/DDBJ whole genome shotgun (WGS) entry which is preliminary data.</text>
</comment>
<proteinExistence type="inferred from homology"/>
<dbReference type="HAMAP" id="MF_01200_B">
    <property type="entry name" value="OMPdecase_type1_B"/>
    <property type="match status" value="1"/>
</dbReference>
<dbReference type="GO" id="GO:0004590">
    <property type="term" value="F:orotidine-5'-phosphate decarboxylase activity"/>
    <property type="evidence" value="ECO:0007669"/>
    <property type="project" value="UniProtKB-UniRule"/>
</dbReference>
<evidence type="ECO:0000256" key="2">
    <source>
        <dbReference type="ARBA" id="ARBA00004861"/>
    </source>
</evidence>
<dbReference type="RefSeq" id="WP_243835049.1">
    <property type="nucleotide sequence ID" value="NZ_SORF01000006.1"/>
</dbReference>
<comment type="pathway">
    <text evidence="2 7 10">Pyrimidine metabolism; UMP biosynthesis via de novo pathway; UMP from orotate: step 2/2.</text>
</comment>
<dbReference type="SUPFAM" id="SSF51366">
    <property type="entry name" value="Ribulose-phoshate binding barrel"/>
    <property type="match status" value="1"/>
</dbReference>
<sequence>MSSNPMAELLAAAYDDVRRATYIALDVESEARALAVVEQLGPAVDGYKVGLELFHRAGMRLVEELLARNLRVFLDMKLHDIPNTVAGALRAICQYPVEMVNVHAQGGPRMLQAAREAVDNSPYKPLLVGVTVLTSLGDDDLRMLGIADGPARAVVRLAKLVQEAGLDGVVCSAQELPLLQGMVSSTFERVVPGTRRAEDAVQDQTRIATPQLAMRNGATRLVLGRAVVAAEDPLSALQNYWRAMKEGLNG</sequence>
<dbReference type="NCBIfam" id="NF001273">
    <property type="entry name" value="PRK00230.1"/>
    <property type="match status" value="1"/>
</dbReference>
<evidence type="ECO:0000313" key="12">
    <source>
        <dbReference type="EMBL" id="TDY46627.1"/>
    </source>
</evidence>
<dbReference type="InterPro" id="IPR013785">
    <property type="entry name" value="Aldolase_TIM"/>
</dbReference>
<feature type="binding site" evidence="7 9">
    <location>
        <position position="48"/>
    </location>
    <ligand>
        <name>substrate</name>
    </ligand>
</feature>
<name>A0A4R8LMN9_9BACL</name>
<evidence type="ECO:0000256" key="7">
    <source>
        <dbReference type="HAMAP-Rule" id="MF_01200"/>
    </source>
</evidence>
<dbReference type="GO" id="GO:0006207">
    <property type="term" value="P:'de novo' pyrimidine nucleobase biosynthetic process"/>
    <property type="evidence" value="ECO:0007669"/>
    <property type="project" value="InterPro"/>
</dbReference>
<dbReference type="CDD" id="cd04725">
    <property type="entry name" value="OMP_decarboxylase_like"/>
    <property type="match status" value="1"/>
</dbReference>
<evidence type="ECO:0000259" key="11">
    <source>
        <dbReference type="SMART" id="SM00934"/>
    </source>
</evidence>
<dbReference type="InterPro" id="IPR001754">
    <property type="entry name" value="OMPdeCOase_dom"/>
</dbReference>
<evidence type="ECO:0000313" key="13">
    <source>
        <dbReference type="Proteomes" id="UP000294581"/>
    </source>
</evidence>
<evidence type="ECO:0000256" key="1">
    <source>
        <dbReference type="ARBA" id="ARBA00002356"/>
    </source>
</evidence>
<dbReference type="PANTHER" id="PTHR32119">
    <property type="entry name" value="OROTIDINE 5'-PHOSPHATE DECARBOXYLASE"/>
    <property type="match status" value="1"/>
</dbReference>
<feature type="binding site" evidence="7">
    <location>
        <begin position="75"/>
        <end position="84"/>
    </location>
    <ligand>
        <name>substrate</name>
    </ligand>
</feature>
<dbReference type="InterPro" id="IPR018089">
    <property type="entry name" value="OMPdecase_AS"/>
</dbReference>
<protein>
    <recommendedName>
        <fullName evidence="7">Orotidine 5'-phosphate decarboxylase</fullName>
        <ecNumber evidence="7">4.1.1.23</ecNumber>
    </recommendedName>
    <alternativeName>
        <fullName evidence="7">OMP decarboxylase</fullName>
        <shortName evidence="7">OMPDCase</shortName>
        <shortName evidence="7">OMPdecase</shortName>
    </alternativeName>
</protein>
<feature type="binding site" evidence="7 9">
    <location>
        <position position="134"/>
    </location>
    <ligand>
        <name>substrate</name>
    </ligand>
</feature>
<feature type="binding site" evidence="7 9">
    <location>
        <position position="195"/>
    </location>
    <ligand>
        <name>substrate</name>
    </ligand>
</feature>
<organism evidence="12 13">
    <name type="scientific">Alicyclobacillus sacchari</name>
    <dbReference type="NCBI Taxonomy" id="392010"/>
    <lineage>
        <taxon>Bacteria</taxon>
        <taxon>Bacillati</taxon>
        <taxon>Bacillota</taxon>
        <taxon>Bacilli</taxon>
        <taxon>Bacillales</taxon>
        <taxon>Alicyclobacillaceae</taxon>
        <taxon>Alicyclobacillus</taxon>
    </lineage>
</organism>
<feature type="active site" description="For OMPdecase activity" evidence="8">
    <location>
        <position position="77"/>
    </location>
</feature>
<keyword evidence="4 7" id="KW-0665">Pyrimidine biosynthesis</keyword>
<feature type="active site" description="Proton donor" evidence="7">
    <location>
        <position position="77"/>
    </location>
</feature>
<dbReference type="Pfam" id="PF00215">
    <property type="entry name" value="OMPdecase"/>
    <property type="match status" value="1"/>
</dbReference>
<evidence type="ECO:0000256" key="3">
    <source>
        <dbReference type="ARBA" id="ARBA00022793"/>
    </source>
</evidence>
<dbReference type="UniPathway" id="UPA00070">
    <property type="reaction ID" value="UER00120"/>
</dbReference>
<comment type="function">
    <text evidence="1 7">Catalyzes the decarboxylation of orotidine 5'-monophosphate (OMP) to uridine 5'-monophosphate (UMP).</text>
</comment>
<dbReference type="EMBL" id="SORF01000006">
    <property type="protein sequence ID" value="TDY46627.1"/>
    <property type="molecule type" value="Genomic_DNA"/>
</dbReference>
<evidence type="ECO:0000256" key="4">
    <source>
        <dbReference type="ARBA" id="ARBA00022975"/>
    </source>
</evidence>
<dbReference type="AlphaFoldDB" id="A0A4R8LMN9"/>
<comment type="subunit">
    <text evidence="7">Homodimer.</text>
</comment>
<feature type="binding site" evidence="7 9">
    <location>
        <position position="26"/>
    </location>
    <ligand>
        <name>substrate</name>
    </ligand>
</feature>
<dbReference type="InterPro" id="IPR011060">
    <property type="entry name" value="RibuloseP-bd_barrel"/>
</dbReference>
<dbReference type="GO" id="GO:0044205">
    <property type="term" value="P:'de novo' UMP biosynthetic process"/>
    <property type="evidence" value="ECO:0007669"/>
    <property type="project" value="UniProtKB-UniRule"/>
</dbReference>
<comment type="catalytic activity">
    <reaction evidence="6 7 10">
        <text>orotidine 5'-phosphate + H(+) = UMP + CO2</text>
        <dbReference type="Rhea" id="RHEA:11596"/>
        <dbReference type="ChEBI" id="CHEBI:15378"/>
        <dbReference type="ChEBI" id="CHEBI:16526"/>
        <dbReference type="ChEBI" id="CHEBI:57538"/>
        <dbReference type="ChEBI" id="CHEBI:57865"/>
        <dbReference type="EC" id="4.1.1.23"/>
    </reaction>
</comment>
<reference evidence="12 13" key="1">
    <citation type="submission" date="2019-03" db="EMBL/GenBank/DDBJ databases">
        <title>Genomic Encyclopedia of Type Strains, Phase IV (KMG-IV): sequencing the most valuable type-strain genomes for metagenomic binning, comparative biology and taxonomic classification.</title>
        <authorList>
            <person name="Goeker M."/>
        </authorList>
    </citation>
    <scope>NUCLEOTIDE SEQUENCE [LARGE SCALE GENOMIC DNA]</scope>
    <source>
        <strain evidence="12 13">DSM 17974</strain>
    </source>
</reference>
<feature type="binding site" evidence="7 9">
    <location>
        <position position="224"/>
    </location>
    <ligand>
        <name>substrate</name>
    </ligand>
</feature>
<dbReference type="InterPro" id="IPR047596">
    <property type="entry name" value="OMPdecase_bac"/>
</dbReference>
<feature type="active site" description="For OMPdecase activity" evidence="8">
    <location>
        <position position="75"/>
    </location>
</feature>
<evidence type="ECO:0000256" key="5">
    <source>
        <dbReference type="ARBA" id="ARBA00023239"/>
    </source>
</evidence>
<dbReference type="InterPro" id="IPR014732">
    <property type="entry name" value="OMPdecase"/>
</dbReference>
<dbReference type="PANTHER" id="PTHR32119:SF2">
    <property type="entry name" value="OROTIDINE 5'-PHOSPHATE DECARBOXYLASE"/>
    <property type="match status" value="1"/>
</dbReference>
<gene>
    <name evidence="7" type="primary">pyrF</name>
    <name evidence="12" type="ORF">C7445_10653</name>
</gene>
<dbReference type="GO" id="GO:0005829">
    <property type="term" value="C:cytosol"/>
    <property type="evidence" value="ECO:0007669"/>
    <property type="project" value="TreeGrafter"/>
</dbReference>
<dbReference type="SMART" id="SM00934">
    <property type="entry name" value="OMPdecase"/>
    <property type="match status" value="1"/>
</dbReference>
<keyword evidence="5 7" id="KW-0456">Lyase</keyword>
<dbReference type="PROSITE" id="PS00156">
    <property type="entry name" value="OMPDECASE"/>
    <property type="match status" value="1"/>
</dbReference>
<feature type="active site" description="For OMPdecase activity" evidence="8">
    <location>
        <position position="80"/>
    </location>
</feature>
<feature type="domain" description="Orotidine 5'-phosphate decarboxylase" evidence="11">
    <location>
        <begin position="20"/>
        <end position="240"/>
    </location>
</feature>
<dbReference type="Gene3D" id="3.20.20.70">
    <property type="entry name" value="Aldolase class I"/>
    <property type="match status" value="1"/>
</dbReference>
<feature type="binding site" evidence="7 9">
    <location>
        <position position="225"/>
    </location>
    <ligand>
        <name>substrate</name>
    </ligand>
</feature>
<evidence type="ECO:0000256" key="9">
    <source>
        <dbReference type="PIRSR" id="PIRSR614732-2"/>
    </source>
</evidence>
<dbReference type="EC" id="4.1.1.23" evidence="7"/>